<dbReference type="AlphaFoldDB" id="A0A165G3B9"/>
<dbReference type="Proteomes" id="UP000076871">
    <property type="component" value="Unassembled WGS sequence"/>
</dbReference>
<sequence>MASATSGPIELLEANFISNCASASGAALIFYEHITTFNQEVKFFWGKKSFPAVLFFVNRLLALVYGAVYVSALTNIYSQTVPVK</sequence>
<dbReference type="EMBL" id="KV427611">
    <property type="protein sequence ID" value="KZT09772.1"/>
    <property type="molecule type" value="Genomic_DNA"/>
</dbReference>
<evidence type="ECO:0000259" key="2">
    <source>
        <dbReference type="Pfam" id="PF20151"/>
    </source>
</evidence>
<dbReference type="RefSeq" id="XP_040767512.1">
    <property type="nucleotide sequence ID" value="XM_040902783.1"/>
</dbReference>
<evidence type="ECO:0000313" key="4">
    <source>
        <dbReference type="Proteomes" id="UP000076871"/>
    </source>
</evidence>
<feature type="transmembrane region" description="Helical" evidence="1">
    <location>
        <begin position="52"/>
        <end position="77"/>
    </location>
</feature>
<dbReference type="GeneID" id="63819814"/>
<proteinExistence type="predicted"/>
<keyword evidence="1" id="KW-0812">Transmembrane</keyword>
<dbReference type="InParanoid" id="A0A165G3B9"/>
<keyword evidence="1" id="KW-1133">Transmembrane helix</keyword>
<gene>
    <name evidence="3" type="ORF">LAESUDRAFT_520249</name>
</gene>
<protein>
    <recommendedName>
        <fullName evidence="2">DUF6533 domain-containing protein</fullName>
    </recommendedName>
</protein>
<dbReference type="Pfam" id="PF20151">
    <property type="entry name" value="DUF6533"/>
    <property type="match status" value="1"/>
</dbReference>
<organism evidence="3 4">
    <name type="scientific">Laetiporus sulphureus 93-53</name>
    <dbReference type="NCBI Taxonomy" id="1314785"/>
    <lineage>
        <taxon>Eukaryota</taxon>
        <taxon>Fungi</taxon>
        <taxon>Dikarya</taxon>
        <taxon>Basidiomycota</taxon>
        <taxon>Agaricomycotina</taxon>
        <taxon>Agaricomycetes</taxon>
        <taxon>Polyporales</taxon>
        <taxon>Laetiporus</taxon>
    </lineage>
</organism>
<evidence type="ECO:0000313" key="3">
    <source>
        <dbReference type="EMBL" id="KZT09772.1"/>
    </source>
</evidence>
<dbReference type="InterPro" id="IPR045340">
    <property type="entry name" value="DUF6533"/>
</dbReference>
<evidence type="ECO:0000256" key="1">
    <source>
        <dbReference type="SAM" id="Phobius"/>
    </source>
</evidence>
<keyword evidence="4" id="KW-1185">Reference proteome</keyword>
<name>A0A165G3B9_9APHY</name>
<reference evidence="3 4" key="1">
    <citation type="journal article" date="2016" name="Mol. Biol. Evol.">
        <title>Comparative Genomics of Early-Diverging Mushroom-Forming Fungi Provides Insights into the Origins of Lignocellulose Decay Capabilities.</title>
        <authorList>
            <person name="Nagy L.G."/>
            <person name="Riley R."/>
            <person name="Tritt A."/>
            <person name="Adam C."/>
            <person name="Daum C."/>
            <person name="Floudas D."/>
            <person name="Sun H."/>
            <person name="Yadav J.S."/>
            <person name="Pangilinan J."/>
            <person name="Larsson K.H."/>
            <person name="Matsuura K."/>
            <person name="Barry K."/>
            <person name="Labutti K."/>
            <person name="Kuo R."/>
            <person name="Ohm R.A."/>
            <person name="Bhattacharya S.S."/>
            <person name="Shirouzu T."/>
            <person name="Yoshinaga Y."/>
            <person name="Martin F.M."/>
            <person name="Grigoriev I.V."/>
            <person name="Hibbett D.S."/>
        </authorList>
    </citation>
    <scope>NUCLEOTIDE SEQUENCE [LARGE SCALE GENOMIC DNA]</scope>
    <source>
        <strain evidence="3 4">93-53</strain>
    </source>
</reference>
<dbReference type="OrthoDB" id="2745134at2759"/>
<keyword evidence="1" id="KW-0472">Membrane</keyword>
<accession>A0A165G3B9</accession>
<feature type="domain" description="DUF6533" evidence="2">
    <location>
        <begin position="20"/>
        <end position="64"/>
    </location>
</feature>